<feature type="region of interest" description="Disordered" evidence="1">
    <location>
        <begin position="95"/>
        <end position="123"/>
    </location>
</feature>
<accession>A0A518CZ82</accession>
<dbReference type="AlphaFoldDB" id="A0A518CZ82"/>
<dbReference type="OrthoDB" id="5486437at2"/>
<feature type="transmembrane region" description="Helical" evidence="2">
    <location>
        <begin position="29"/>
        <end position="47"/>
    </location>
</feature>
<dbReference type="EMBL" id="CP036290">
    <property type="protein sequence ID" value="QDU84533.1"/>
    <property type="molecule type" value="Genomic_DNA"/>
</dbReference>
<organism evidence="3 4">
    <name type="scientific">Rohdeia mirabilis</name>
    <dbReference type="NCBI Taxonomy" id="2528008"/>
    <lineage>
        <taxon>Bacteria</taxon>
        <taxon>Pseudomonadati</taxon>
        <taxon>Planctomycetota</taxon>
        <taxon>Planctomycetia</taxon>
        <taxon>Planctomycetia incertae sedis</taxon>
        <taxon>Rohdeia</taxon>
    </lineage>
</organism>
<dbReference type="PANTHER" id="PTHR43471">
    <property type="entry name" value="ABC TRANSPORTER PERMEASE"/>
    <property type="match status" value="1"/>
</dbReference>
<gene>
    <name evidence="3" type="ORF">Pla163_16440</name>
</gene>
<feature type="transmembrane region" description="Helical" evidence="2">
    <location>
        <begin position="317"/>
        <end position="345"/>
    </location>
</feature>
<proteinExistence type="predicted"/>
<dbReference type="RefSeq" id="WP_145186251.1">
    <property type="nucleotide sequence ID" value="NZ_CP036290.1"/>
</dbReference>
<feature type="transmembrane region" description="Helical" evidence="2">
    <location>
        <begin position="357"/>
        <end position="384"/>
    </location>
</feature>
<keyword evidence="2" id="KW-0472">Membrane</keyword>
<keyword evidence="2" id="KW-1133">Transmembrane helix</keyword>
<dbReference type="Proteomes" id="UP000319342">
    <property type="component" value="Chromosome"/>
</dbReference>
<feature type="transmembrane region" description="Helical" evidence="2">
    <location>
        <begin position="219"/>
        <end position="245"/>
    </location>
</feature>
<sequence length="450" mass="47055">MSLSAWIRVARTVAAKELQSAFRDRQTRMYTLLMPLVMYPAMFWVALQASTLVDGLRSARTVEIEVLADPGAKARANALVTAFETDARERAELESLAASGGASAAGEEAAPDGTTAPPPTLDAEFGPTTLYHLGTGTLTERLDADAVRGADALLRVPAEGPVELYFDASRSASLLAKDRVEAARERVVAAERERLLGTSVDALEPFAFVARDVAAPEALGAFILSTMLPLMLIAMATMGAFFPAVDVTAGERERKTFETTLLLPVPRSAVFSGQLASVGVAALAATAMNLVGMTLAANHLLGMLTDSVQFSLPVTTVLLILPVMLAFAIFLSATLTAAAAFTDTFKQGQALLGSVQMIFILPALASTLPGVSLTYGIAAIPIVGTSISLREILRAGDDLSALPLGPLLVSLAVSLLVALAAVRIAVHAMQTERSGVPRWVAKLTGGAARA</sequence>
<feature type="transmembrane region" description="Helical" evidence="2">
    <location>
        <begin position="275"/>
        <end position="297"/>
    </location>
</feature>
<keyword evidence="2" id="KW-0812">Transmembrane</keyword>
<feature type="transmembrane region" description="Helical" evidence="2">
    <location>
        <begin position="404"/>
        <end position="426"/>
    </location>
</feature>
<reference evidence="3 4" key="1">
    <citation type="submission" date="2019-02" db="EMBL/GenBank/DDBJ databases">
        <title>Deep-cultivation of Planctomycetes and their phenomic and genomic characterization uncovers novel biology.</title>
        <authorList>
            <person name="Wiegand S."/>
            <person name="Jogler M."/>
            <person name="Boedeker C."/>
            <person name="Pinto D."/>
            <person name="Vollmers J."/>
            <person name="Rivas-Marin E."/>
            <person name="Kohn T."/>
            <person name="Peeters S.H."/>
            <person name="Heuer A."/>
            <person name="Rast P."/>
            <person name="Oberbeckmann S."/>
            <person name="Bunk B."/>
            <person name="Jeske O."/>
            <person name="Meyerdierks A."/>
            <person name="Storesund J.E."/>
            <person name="Kallscheuer N."/>
            <person name="Luecker S."/>
            <person name="Lage O.M."/>
            <person name="Pohl T."/>
            <person name="Merkel B.J."/>
            <person name="Hornburger P."/>
            <person name="Mueller R.-W."/>
            <person name="Bruemmer F."/>
            <person name="Labrenz M."/>
            <person name="Spormann A.M."/>
            <person name="Op den Camp H."/>
            <person name="Overmann J."/>
            <person name="Amann R."/>
            <person name="Jetten M.S.M."/>
            <person name="Mascher T."/>
            <person name="Medema M.H."/>
            <person name="Devos D.P."/>
            <person name="Kaster A.-K."/>
            <person name="Ovreas L."/>
            <person name="Rohde M."/>
            <person name="Galperin M.Y."/>
            <person name="Jogler C."/>
        </authorList>
    </citation>
    <scope>NUCLEOTIDE SEQUENCE [LARGE SCALE GENOMIC DNA]</scope>
    <source>
        <strain evidence="3 4">Pla163</strain>
    </source>
</reference>
<dbReference type="GO" id="GO:0140359">
    <property type="term" value="F:ABC-type transporter activity"/>
    <property type="evidence" value="ECO:0007669"/>
    <property type="project" value="InterPro"/>
</dbReference>
<evidence type="ECO:0000313" key="3">
    <source>
        <dbReference type="EMBL" id="QDU84533.1"/>
    </source>
</evidence>
<evidence type="ECO:0000256" key="2">
    <source>
        <dbReference type="SAM" id="Phobius"/>
    </source>
</evidence>
<evidence type="ECO:0000256" key="1">
    <source>
        <dbReference type="SAM" id="MobiDB-lite"/>
    </source>
</evidence>
<keyword evidence="4" id="KW-1185">Reference proteome</keyword>
<dbReference type="PANTHER" id="PTHR43471:SF3">
    <property type="entry name" value="ABC TRANSPORTER PERMEASE PROTEIN NATB"/>
    <property type="match status" value="1"/>
</dbReference>
<protein>
    <submittedName>
        <fullName evidence="3">ABC-2 family transporter protein</fullName>
    </submittedName>
</protein>
<dbReference type="GO" id="GO:0005886">
    <property type="term" value="C:plasma membrane"/>
    <property type="evidence" value="ECO:0007669"/>
    <property type="project" value="UniProtKB-SubCell"/>
</dbReference>
<evidence type="ECO:0000313" key="4">
    <source>
        <dbReference type="Proteomes" id="UP000319342"/>
    </source>
</evidence>
<name>A0A518CZ82_9BACT</name>
<dbReference type="Pfam" id="PF12679">
    <property type="entry name" value="ABC2_membrane_2"/>
    <property type="match status" value="1"/>
</dbReference>